<dbReference type="Proteomes" id="UP000237105">
    <property type="component" value="Unassembled WGS sequence"/>
</dbReference>
<dbReference type="OrthoDB" id="10407877at2759"/>
<feature type="compositionally biased region" description="Polar residues" evidence="1">
    <location>
        <begin position="1"/>
        <end position="21"/>
    </location>
</feature>
<evidence type="ECO:0000256" key="1">
    <source>
        <dbReference type="SAM" id="MobiDB-lite"/>
    </source>
</evidence>
<gene>
    <name evidence="2" type="ORF">PanWU01x14_099090</name>
</gene>
<proteinExistence type="predicted"/>
<dbReference type="EMBL" id="JXTB01000067">
    <property type="protein sequence ID" value="PON67912.1"/>
    <property type="molecule type" value="Genomic_DNA"/>
</dbReference>
<feature type="region of interest" description="Disordered" evidence="1">
    <location>
        <begin position="1"/>
        <end position="30"/>
    </location>
</feature>
<organism evidence="2 3">
    <name type="scientific">Parasponia andersonii</name>
    <name type="common">Sponia andersonii</name>
    <dbReference type="NCBI Taxonomy" id="3476"/>
    <lineage>
        <taxon>Eukaryota</taxon>
        <taxon>Viridiplantae</taxon>
        <taxon>Streptophyta</taxon>
        <taxon>Embryophyta</taxon>
        <taxon>Tracheophyta</taxon>
        <taxon>Spermatophyta</taxon>
        <taxon>Magnoliopsida</taxon>
        <taxon>eudicotyledons</taxon>
        <taxon>Gunneridae</taxon>
        <taxon>Pentapetalae</taxon>
        <taxon>rosids</taxon>
        <taxon>fabids</taxon>
        <taxon>Rosales</taxon>
        <taxon>Cannabaceae</taxon>
        <taxon>Parasponia</taxon>
    </lineage>
</organism>
<dbReference type="AlphaFoldDB" id="A0A2P5D3M9"/>
<evidence type="ECO:0000313" key="2">
    <source>
        <dbReference type="EMBL" id="PON67912.1"/>
    </source>
</evidence>
<name>A0A2P5D3M9_PARAD</name>
<reference evidence="3" key="1">
    <citation type="submission" date="2016-06" db="EMBL/GenBank/DDBJ databases">
        <title>Parallel loss of symbiosis genes in relatives of nitrogen-fixing non-legume Parasponia.</title>
        <authorList>
            <person name="Van Velzen R."/>
            <person name="Holmer R."/>
            <person name="Bu F."/>
            <person name="Rutten L."/>
            <person name="Van Zeijl A."/>
            <person name="Liu W."/>
            <person name="Santuari L."/>
            <person name="Cao Q."/>
            <person name="Sharma T."/>
            <person name="Shen D."/>
            <person name="Roswanjaya Y."/>
            <person name="Wardhani T."/>
            <person name="Kalhor M.S."/>
            <person name="Jansen J."/>
            <person name="Van den Hoogen J."/>
            <person name="Gungor B."/>
            <person name="Hartog M."/>
            <person name="Hontelez J."/>
            <person name="Verver J."/>
            <person name="Yang W.-C."/>
            <person name="Schijlen E."/>
            <person name="Repin R."/>
            <person name="Schilthuizen M."/>
            <person name="Schranz E."/>
            <person name="Heidstra R."/>
            <person name="Miyata K."/>
            <person name="Fedorova E."/>
            <person name="Kohlen W."/>
            <person name="Bisseling T."/>
            <person name="Smit S."/>
            <person name="Geurts R."/>
        </authorList>
    </citation>
    <scope>NUCLEOTIDE SEQUENCE [LARGE SCALE GENOMIC DNA]</scope>
    <source>
        <strain evidence="3">cv. WU1-14</strain>
    </source>
</reference>
<accession>A0A2P5D3M9</accession>
<sequence length="149" mass="17529">MLQNLPDFSSRLTSNDVTKQNSFRDGRHQPAHQELIRSHPELKFGIHHLYWIAITMILHNEPRRTRSGSEKKNIKVVSSNRWKHLRTPIRVLTSIKTKSKRCESSRKRKLRTTTGTEDPCRDLELELELELENAVGRDKERQEWLLIPG</sequence>
<keyword evidence="3" id="KW-1185">Reference proteome</keyword>
<protein>
    <submittedName>
        <fullName evidence="2">Uncharacterized protein</fullName>
    </submittedName>
</protein>
<evidence type="ECO:0000313" key="3">
    <source>
        <dbReference type="Proteomes" id="UP000237105"/>
    </source>
</evidence>
<comment type="caution">
    <text evidence="2">The sequence shown here is derived from an EMBL/GenBank/DDBJ whole genome shotgun (WGS) entry which is preliminary data.</text>
</comment>